<protein>
    <submittedName>
        <fullName evidence="1">Uncharacterized protein</fullName>
    </submittedName>
</protein>
<dbReference type="Proteomes" id="UP000076567">
    <property type="component" value="Unassembled WGS sequence"/>
</dbReference>
<comment type="caution">
    <text evidence="1">The sequence shown here is derived from an EMBL/GenBank/DDBJ whole genome shotgun (WGS) entry which is preliminary data.</text>
</comment>
<dbReference type="EMBL" id="LRFC01000038">
    <property type="protein sequence ID" value="KZE64117.1"/>
    <property type="molecule type" value="Genomic_DNA"/>
</dbReference>
<proteinExistence type="predicted"/>
<accession>A0A165N083</accession>
<dbReference type="AlphaFoldDB" id="A0A165N083"/>
<keyword evidence="2" id="KW-1185">Reference proteome</keyword>
<reference evidence="2" key="1">
    <citation type="submission" date="2016-01" db="EMBL/GenBank/DDBJ databases">
        <title>Draft genome of Chromobacterium sp. F49.</title>
        <authorList>
            <person name="Hong K.W."/>
        </authorList>
    </citation>
    <scope>NUCLEOTIDE SEQUENCE [LARGE SCALE GENOMIC DNA]</scope>
    <source>
        <strain evidence="2">P7IIIA</strain>
    </source>
</reference>
<evidence type="ECO:0000313" key="2">
    <source>
        <dbReference type="Proteomes" id="UP000076567"/>
    </source>
</evidence>
<organism evidence="1 2">
    <name type="scientific">Fictibacillus phosphorivorans</name>
    <dbReference type="NCBI Taxonomy" id="1221500"/>
    <lineage>
        <taxon>Bacteria</taxon>
        <taxon>Bacillati</taxon>
        <taxon>Bacillota</taxon>
        <taxon>Bacilli</taxon>
        <taxon>Bacillales</taxon>
        <taxon>Fictibacillaceae</taxon>
        <taxon>Fictibacillus</taxon>
    </lineage>
</organism>
<gene>
    <name evidence="1" type="ORF">AWM68_13505</name>
</gene>
<evidence type="ECO:0000313" key="1">
    <source>
        <dbReference type="EMBL" id="KZE64117.1"/>
    </source>
</evidence>
<sequence>MSGMKAATNAEAAGSGVRIRTLSGNTQKAGMGSCFGWDKWLGEGNFFKQVFKRCIKKAR</sequence>
<name>A0A165N083_9BACL</name>